<keyword evidence="11" id="KW-1185">Reference proteome</keyword>
<reference evidence="10 11" key="1">
    <citation type="submission" date="2017-09" db="EMBL/GenBank/DDBJ databases">
        <authorList>
            <consortium name="International Durum Wheat Genome Sequencing Consortium (IDWGSC)"/>
            <person name="Milanesi L."/>
        </authorList>
    </citation>
    <scope>NUCLEOTIDE SEQUENCE [LARGE SCALE GENOMIC DNA]</scope>
    <source>
        <strain evidence="11">cv. Svevo</strain>
    </source>
</reference>
<evidence type="ECO:0000256" key="6">
    <source>
        <dbReference type="ARBA" id="ARBA00022679"/>
    </source>
</evidence>
<dbReference type="GO" id="GO:0012505">
    <property type="term" value="C:endomembrane system"/>
    <property type="evidence" value="ECO:0007669"/>
    <property type="project" value="TreeGrafter"/>
</dbReference>
<keyword evidence="8" id="KW-1133">Transmembrane helix</keyword>
<comment type="catalytic activity">
    <reaction evidence="1">
        <text>a 1-acyl-sn-glycero-3-phosphate + an acyl-CoA = a 1,2-diacyl-sn-glycero-3-phosphate + CoA</text>
        <dbReference type="Rhea" id="RHEA:19709"/>
        <dbReference type="ChEBI" id="CHEBI:57287"/>
        <dbReference type="ChEBI" id="CHEBI:57970"/>
        <dbReference type="ChEBI" id="CHEBI:58342"/>
        <dbReference type="ChEBI" id="CHEBI:58608"/>
        <dbReference type="EC" id="2.3.1.51"/>
    </reaction>
</comment>
<dbReference type="SUPFAM" id="SSF69593">
    <property type="entry name" value="Glycerol-3-phosphate (1)-acyltransferase"/>
    <property type="match status" value="1"/>
</dbReference>
<protein>
    <recommendedName>
        <fullName evidence="5">1-acylglycerol-3-phosphate O-acyltransferase</fullName>
        <ecNumber evidence="5">2.3.1.51</ecNumber>
    </recommendedName>
</protein>
<feature type="transmembrane region" description="Helical" evidence="8">
    <location>
        <begin position="141"/>
        <end position="159"/>
    </location>
</feature>
<keyword evidence="7" id="KW-0012">Acyltransferase</keyword>
<gene>
    <name evidence="10" type="ORF">TRITD_1Av1G190410</name>
</gene>
<keyword evidence="6" id="KW-0808">Transferase</keyword>
<evidence type="ECO:0000313" key="10">
    <source>
        <dbReference type="EMBL" id="VAH08962.1"/>
    </source>
</evidence>
<dbReference type="Gramene" id="TRITD1Av1G190410.1">
    <property type="protein sequence ID" value="TRITD1Av1G190410.1"/>
    <property type="gene ID" value="TRITD1Av1G190410"/>
</dbReference>
<keyword evidence="8" id="KW-0472">Membrane</keyword>
<evidence type="ECO:0000256" key="8">
    <source>
        <dbReference type="SAM" id="Phobius"/>
    </source>
</evidence>
<comment type="similarity">
    <text evidence="4">Belongs to the 1-acyl-sn-glycerol-3-phosphate acyltransferase family.</text>
</comment>
<evidence type="ECO:0000256" key="1">
    <source>
        <dbReference type="ARBA" id="ARBA00001141"/>
    </source>
</evidence>
<dbReference type="EMBL" id="LT934111">
    <property type="protein sequence ID" value="VAH08962.1"/>
    <property type="molecule type" value="Genomic_DNA"/>
</dbReference>
<comment type="pathway">
    <text evidence="3">Lipid metabolism.</text>
</comment>
<evidence type="ECO:0000256" key="7">
    <source>
        <dbReference type="ARBA" id="ARBA00023315"/>
    </source>
</evidence>
<feature type="transmembrane region" description="Helical" evidence="8">
    <location>
        <begin position="109"/>
        <end position="135"/>
    </location>
</feature>
<evidence type="ECO:0000256" key="3">
    <source>
        <dbReference type="ARBA" id="ARBA00005189"/>
    </source>
</evidence>
<name>A0A9R0UZE1_TRITD</name>
<organism evidence="10 11">
    <name type="scientific">Triticum turgidum subsp. durum</name>
    <name type="common">Durum wheat</name>
    <name type="synonym">Triticum durum</name>
    <dbReference type="NCBI Taxonomy" id="4567"/>
    <lineage>
        <taxon>Eukaryota</taxon>
        <taxon>Viridiplantae</taxon>
        <taxon>Streptophyta</taxon>
        <taxon>Embryophyta</taxon>
        <taxon>Tracheophyta</taxon>
        <taxon>Spermatophyta</taxon>
        <taxon>Magnoliopsida</taxon>
        <taxon>Liliopsida</taxon>
        <taxon>Poales</taxon>
        <taxon>Poaceae</taxon>
        <taxon>BOP clade</taxon>
        <taxon>Pooideae</taxon>
        <taxon>Triticodae</taxon>
        <taxon>Triticeae</taxon>
        <taxon>Triticinae</taxon>
        <taxon>Triticum</taxon>
    </lineage>
</organism>
<dbReference type="GO" id="GO:0003841">
    <property type="term" value="F:1-acylglycerol-3-phosphate O-acyltransferase activity"/>
    <property type="evidence" value="ECO:0007669"/>
    <property type="project" value="UniProtKB-EC"/>
</dbReference>
<dbReference type="InterPro" id="IPR002123">
    <property type="entry name" value="Plipid/glycerol_acylTrfase"/>
</dbReference>
<evidence type="ECO:0000256" key="5">
    <source>
        <dbReference type="ARBA" id="ARBA00013211"/>
    </source>
</evidence>
<proteinExistence type="inferred from homology"/>
<evidence type="ECO:0000256" key="4">
    <source>
        <dbReference type="ARBA" id="ARBA00008655"/>
    </source>
</evidence>
<dbReference type="SMART" id="SM00563">
    <property type="entry name" value="PlsC"/>
    <property type="match status" value="1"/>
</dbReference>
<feature type="domain" description="Phospholipid/glycerol acyltransferase" evidence="9">
    <location>
        <begin position="180"/>
        <end position="294"/>
    </location>
</feature>
<evidence type="ECO:0000256" key="2">
    <source>
        <dbReference type="ARBA" id="ARBA00004728"/>
    </source>
</evidence>
<evidence type="ECO:0000259" key="9">
    <source>
        <dbReference type="SMART" id="SM00563"/>
    </source>
</evidence>
<dbReference type="Pfam" id="PF01553">
    <property type="entry name" value="Acyltransferase"/>
    <property type="match status" value="1"/>
</dbReference>
<comment type="pathway">
    <text evidence="2">Phospholipid metabolism; CDP-diacylglycerol biosynthesis; CDP-diacylglycerol from sn-glycerol 3-phosphate: step 2/3.</text>
</comment>
<dbReference type="Pfam" id="PF16076">
    <property type="entry name" value="Acyltransf_C"/>
    <property type="match status" value="1"/>
</dbReference>
<dbReference type="Proteomes" id="UP000324705">
    <property type="component" value="Chromosome 1A"/>
</dbReference>
<dbReference type="EC" id="2.3.1.51" evidence="5"/>
<dbReference type="PANTHER" id="PTHR10983">
    <property type="entry name" value="1-ACYLGLYCEROL-3-PHOSPHATE ACYLTRANSFERASE-RELATED"/>
    <property type="match status" value="1"/>
</dbReference>
<evidence type="ECO:0000313" key="11">
    <source>
        <dbReference type="Proteomes" id="UP000324705"/>
    </source>
</evidence>
<dbReference type="PANTHER" id="PTHR10983:SF28">
    <property type="entry name" value="1-ACYLGLYCEROL-3-PHOSPHATE O-ACYLTRANSFERASE"/>
    <property type="match status" value="1"/>
</dbReference>
<dbReference type="InterPro" id="IPR032098">
    <property type="entry name" value="Acyltransf_C"/>
</dbReference>
<dbReference type="CDD" id="cd07990">
    <property type="entry name" value="LPLAT_LCLAT1-like"/>
    <property type="match status" value="1"/>
</dbReference>
<dbReference type="AlphaFoldDB" id="A0A9R0UZE1"/>
<accession>A0A9R0UZE1</accession>
<feature type="transmembrane region" description="Helical" evidence="8">
    <location>
        <begin position="472"/>
        <end position="489"/>
    </location>
</feature>
<keyword evidence="8" id="KW-0812">Transmembrane</keyword>
<sequence length="534" mass="61070">MGTQRTFIARGVRFAAPAPSIYQRQAVLVPGEGRQVGKSPAAFRLSLMLLHARSIFVGFSLLVLARTAPVYAYSVRWPVILLLCSLGFHRCHECPVQGFMAHMLKTIRVNLSVRSASCMMMVYLAPVTTFVVRLFSVHYSRKWTCFLFGMWLAMFPFLFEKINRTRFVFSGEKVPPKECVLLFANHRTEVDWMYLWDLALRKGRLQSIKYILKKSLMKLPIFNWAFHIIEFIPVERNWEVDEPLIRRRLSQLKYPKDPLWLAVFPEGTDYTEKKCIKSQEYAAEHGLPILKNVLLPKIKGFNCCLQELRSNLDAGNHLSLPFITLLWSLSPQFFVVAFYEANGRRHGSKRRTGLNVAASAKWFKEKERVGGGVFLLTLPLTYSFLINAVYDITIAYKHRLPTFMDNVYGIDPSEVHVHTKIIQVCDIPTAEDEVSSWLTERFRLKDELLSDFLAQGHFPNEGTEEDLSTLKCVANFLAVIGMTAFFIYLTLFSSVWFRVFAACSASFLTFATVYSIHAPQIVCLPEAGAHAKKA</sequence>
<feature type="transmembrane region" description="Helical" evidence="8">
    <location>
        <begin position="369"/>
        <end position="390"/>
    </location>
</feature>